<protein>
    <submittedName>
        <fullName evidence="1">Uncharacterized protein</fullName>
    </submittedName>
</protein>
<dbReference type="AlphaFoldDB" id="A0AAE1BP01"/>
<evidence type="ECO:0000313" key="1">
    <source>
        <dbReference type="EMBL" id="KAK3854317.1"/>
    </source>
</evidence>
<organism evidence="1 2">
    <name type="scientific">Petrolisthes cinctipes</name>
    <name type="common">Flat porcelain crab</name>
    <dbReference type="NCBI Taxonomy" id="88211"/>
    <lineage>
        <taxon>Eukaryota</taxon>
        <taxon>Metazoa</taxon>
        <taxon>Ecdysozoa</taxon>
        <taxon>Arthropoda</taxon>
        <taxon>Crustacea</taxon>
        <taxon>Multicrustacea</taxon>
        <taxon>Malacostraca</taxon>
        <taxon>Eumalacostraca</taxon>
        <taxon>Eucarida</taxon>
        <taxon>Decapoda</taxon>
        <taxon>Pleocyemata</taxon>
        <taxon>Anomura</taxon>
        <taxon>Galatheoidea</taxon>
        <taxon>Porcellanidae</taxon>
        <taxon>Petrolisthes</taxon>
    </lineage>
</organism>
<reference evidence="1" key="1">
    <citation type="submission" date="2023-10" db="EMBL/GenBank/DDBJ databases">
        <title>Genome assemblies of two species of porcelain crab, Petrolisthes cinctipes and Petrolisthes manimaculis (Anomura: Porcellanidae).</title>
        <authorList>
            <person name="Angst P."/>
        </authorList>
    </citation>
    <scope>NUCLEOTIDE SEQUENCE</scope>
    <source>
        <strain evidence="1">PB745_01</strain>
        <tissue evidence="1">Gill</tissue>
    </source>
</reference>
<name>A0AAE1BP01_PETCI</name>
<dbReference type="Proteomes" id="UP001286313">
    <property type="component" value="Unassembled WGS sequence"/>
</dbReference>
<keyword evidence="2" id="KW-1185">Reference proteome</keyword>
<sequence length="91" mass="9918">MTRVCCPLSWSGALAAASPRLPYCHAFPTPHPFLPRLPHTPSPTSTPSPYPIPHFHAFPTPHPSLPRLAHCHAFSTATPTSFPSSRIYHAS</sequence>
<proteinExistence type="predicted"/>
<evidence type="ECO:0000313" key="2">
    <source>
        <dbReference type="Proteomes" id="UP001286313"/>
    </source>
</evidence>
<gene>
    <name evidence="1" type="ORF">Pcinc_039193</name>
</gene>
<accession>A0AAE1BP01</accession>
<dbReference type="EMBL" id="JAWQEG010006625">
    <property type="protein sequence ID" value="KAK3854317.1"/>
    <property type="molecule type" value="Genomic_DNA"/>
</dbReference>
<comment type="caution">
    <text evidence="1">The sequence shown here is derived from an EMBL/GenBank/DDBJ whole genome shotgun (WGS) entry which is preliminary data.</text>
</comment>